<dbReference type="PANTHER" id="PTHR12482">
    <property type="entry name" value="LIPASE ROG1-RELATED-RELATED"/>
    <property type="match status" value="1"/>
</dbReference>
<dbReference type="InterPro" id="IPR022122">
    <property type="entry name" value="DUF3657"/>
</dbReference>
<dbReference type="SMART" id="SM00295">
    <property type="entry name" value="B41"/>
    <property type="match status" value="1"/>
</dbReference>
<dbReference type="Pfam" id="PF00373">
    <property type="entry name" value="FERM_M"/>
    <property type="match status" value="1"/>
</dbReference>
<feature type="domain" description="FERM" evidence="3">
    <location>
        <begin position="1366"/>
        <end position="1649"/>
    </location>
</feature>
<dbReference type="Gene3D" id="3.40.50.1820">
    <property type="entry name" value="alpha/beta hydrolase"/>
    <property type="match status" value="1"/>
</dbReference>
<dbReference type="FunFam" id="3.40.50.1820:FF:000004">
    <property type="entry name" value="Protein FAM135A isoform a"/>
    <property type="match status" value="1"/>
</dbReference>
<sequence>MSEVQATVEFAVELHKFYNVDLFQRGVEASLLHPAGSDLAFPASVQEDVISSKTYQILYKNEEVVLNDVLLFKAMMLLDEKKVEDSLNDMDFQIFLELFFTDGDYSSEDQSSLQSISSRVLRLHFSLQKGIHQQVNIMFDYFHLSVISMTVHASLVALHQPLISFPRPVKTTWLNRNAPAQSKDSVIPNLESVVFGSSYVKQVSPDGRTFLVSEHCLQHAHSLHHSLCASLLLAYQGLFGYFTSLTKDLPSTPRMELAKPSMQVLYERVLRRPYPRSQRHVYIEELDIEARLAQLCKQIEQKVQSPDELAELVNMNLAQLCSLLMALWGQFIEVVSLQETVAALLATENHTLRVRRFAEAFFCLEHPRQTALAYQELHAHSHQQMTNAIKSSSYFLSLPPLPVECADLDGDVNSLPIIFEDRYLDYITEDRDGPWLGIPGTRRGSVSGGKTDRSSSKDGGGATVVATTAASATFPSPVADTAHATMDTTWPENCEPPPKSKGKSVKLKKNSKTDTNSTKKLIRQGSKDSVVLVGYKNLKAPYAAAAPKHKGGEAPANQESERDGPTGDPSDNSRTTPGFLANSFSGAMTMDPGHSSFDSLVEDSIAAAAAYQKGYFKNLANLDAQNKPQAGPGALPTYSQAVHRSDAADPCMSQNVPQRPAGVRHIEVKPSGNDPHQGDKVTVLLPSWAAGTPRRDVPEITQTDLCDSNLSAVDSVFEKAGRAASQRGRPLQVQGDCIRLADGGVPSASSRLSDSGIESEPSSFAALQAQGLLGCAGLGAADTEGGPQGAVLSPALRPAQYGPVQKFSGGTEGLYPESTGAVRGAQSSLTSINSLPSDDDDGCSRPQARDGKSSIVVQEQSVVFSGNVSNTSAVDSVTQQGPLPAIAQHPNEPEAVPGAAGEPRSEPHTACPSSTSATSSSDTVKRGMVEDYFGSHSSTDVSEISPVETSAVTPGIQTAATTGTQSGGGANETRLLLEQLRLGYFQEPQEMEQVPICPHLSESAARSGPGSSGQERSGCASVSPSSSSLHWYHSAPTPQMKAFIKAKEEMQQLRLPGFLYSEVPQLASTVPYFSLEEDESSDEGIHLIVCVHGLDGNSADLRLVKTYLEMGLPGCRIDFLMSERNQNDTFADFESMTDRLLDEIVQYIQLYNLTVSKISFVGHSLGNLIVRSVLTRPRFKCYLSKLHTFLSLSGPHLGTLYNSSALVNTGLWFMQKWKKSGSLLQLTCRDHSDPRQTFLYKLSKKSGLQFFKNVVLVGSLQDRYVPYHSARIEMCKTALKDKQTGPVYAEMIENLLLPLLQNKDCNLVRYDVIHALPNTANSLIGRAAHIAVLDSEIFLEKFFLVVGLKFFHLPLDAMSVLAKQERTICVLLPNKEQLDVTIGLKSTGLDVFNHVAELLGIKELFFFGLTVVKDNEHIFLDMEEKLTKYFPTSKPDSPKGLPKRPLPLVLFLKVQYYVENGRLICERKARHLYYSDLRERVLRSECRQQEEVYFQLAGYALQPKDYFPPWIVAKRGVNYLLCHGPKVHRELWGMPARDAILLFIKESCRLEDVPVTFYRLQKDKNEERGTALLGLTLRGMQEMNNLRQLLYNFPWCNVGRLTFLGKRFEIQPDGLPSARKLVYYTGSPFRSRHLLLHLSSCHRLYLSLQPALKHLRQLEDTEDKKRYRESYISDDLDMDPQGCCSEGSPRLSGHSTCSSGIEVDARPHGSISVEMASMETAVSAEGAAGRRRVEKSFSSAVSHGSSHTSGVDVGGVKARTDDDYDDEEVEVECPEEALKVSRTEEVLVHDHSDMFHLADLLQGVSVDFSLPTSDVNRHDGKGYHSNNNEGTVQRQNNKDTLAQVLQSRGPACVDRHSQSLDDVRLFPPPAPLLPDSSLSYTYGLVPDPQVNPKGPSSADPHAYYPPVHCQAKPSFYGRRASNCLSLDLLGEQQLLEYIL</sequence>
<dbReference type="Gene3D" id="2.30.29.30">
    <property type="entry name" value="Pleckstrin-homology domain (PH domain)/Phosphotyrosine-binding domain (PTB)"/>
    <property type="match status" value="1"/>
</dbReference>
<dbReference type="InterPro" id="IPR018980">
    <property type="entry name" value="FERM_PH-like_C"/>
</dbReference>
<feature type="region of interest" description="Disordered" evidence="2">
    <location>
        <begin position="810"/>
        <end position="854"/>
    </location>
</feature>
<dbReference type="SUPFAM" id="SSF47031">
    <property type="entry name" value="Second domain of FERM"/>
    <property type="match status" value="1"/>
</dbReference>
<feature type="compositionally biased region" description="Low complexity" evidence="2">
    <location>
        <begin position="913"/>
        <end position="922"/>
    </location>
</feature>
<dbReference type="SUPFAM" id="SSF54236">
    <property type="entry name" value="Ubiquitin-like"/>
    <property type="match status" value="1"/>
</dbReference>
<dbReference type="InterPro" id="IPR000299">
    <property type="entry name" value="FERM_domain"/>
</dbReference>
<dbReference type="InterPro" id="IPR019748">
    <property type="entry name" value="FERM_central"/>
</dbReference>
<dbReference type="OrthoDB" id="273452at2759"/>
<dbReference type="Pfam" id="PF12394">
    <property type="entry name" value="DUF3657"/>
    <property type="match status" value="1"/>
</dbReference>
<dbReference type="InterPro" id="IPR014352">
    <property type="entry name" value="FERM/acyl-CoA-bd_prot_sf"/>
</dbReference>
<feature type="region of interest" description="Disordered" evidence="2">
    <location>
        <begin position="487"/>
        <end position="524"/>
    </location>
</feature>
<evidence type="ECO:0000256" key="2">
    <source>
        <dbReference type="SAM" id="MobiDB-lite"/>
    </source>
</evidence>
<evidence type="ECO:0000313" key="5">
    <source>
        <dbReference type="Proteomes" id="UP001148018"/>
    </source>
</evidence>
<reference evidence="4" key="1">
    <citation type="submission" date="2022-07" db="EMBL/GenBank/DDBJ databases">
        <title>Chromosome-level genome of Muraenolepis orangiensis.</title>
        <authorList>
            <person name="Kim J."/>
        </authorList>
    </citation>
    <scope>NUCLEOTIDE SEQUENCE</scope>
    <source>
        <strain evidence="4">KU_S4_2022</strain>
        <tissue evidence="4">Muscle</tissue>
    </source>
</reference>
<feature type="region of interest" description="Disordered" evidence="2">
    <location>
        <begin position="883"/>
        <end position="925"/>
    </location>
</feature>
<dbReference type="InterPro" id="IPR018979">
    <property type="entry name" value="FERM_N"/>
</dbReference>
<dbReference type="InterPro" id="IPR044294">
    <property type="entry name" value="Lipase-like"/>
</dbReference>
<dbReference type="Gene3D" id="3.10.20.90">
    <property type="entry name" value="Phosphatidylinositol 3-kinase Catalytic Subunit, Chain A, domain 1"/>
    <property type="match status" value="1"/>
</dbReference>
<evidence type="ECO:0000313" key="4">
    <source>
        <dbReference type="EMBL" id="KAJ3610105.1"/>
    </source>
</evidence>
<dbReference type="SUPFAM" id="SSF50729">
    <property type="entry name" value="PH domain-like"/>
    <property type="match status" value="1"/>
</dbReference>
<feature type="region of interest" description="Disordered" evidence="2">
    <location>
        <begin position="1001"/>
        <end position="1022"/>
    </location>
</feature>
<dbReference type="InterPro" id="IPR029058">
    <property type="entry name" value="AB_hydrolase_fold"/>
</dbReference>
<dbReference type="EMBL" id="JANIIK010000038">
    <property type="protein sequence ID" value="KAJ3610105.1"/>
    <property type="molecule type" value="Genomic_DNA"/>
</dbReference>
<dbReference type="InterPro" id="IPR019749">
    <property type="entry name" value="Band_41_domain"/>
</dbReference>
<feature type="compositionally biased region" description="Polar residues" evidence="2">
    <location>
        <begin position="825"/>
        <end position="836"/>
    </location>
</feature>
<dbReference type="Pfam" id="PF09379">
    <property type="entry name" value="FERM_N"/>
    <property type="match status" value="1"/>
</dbReference>
<dbReference type="InterPro" id="IPR011993">
    <property type="entry name" value="PH-like_dom_sf"/>
</dbReference>
<dbReference type="Pfam" id="PF05057">
    <property type="entry name" value="DUF676"/>
    <property type="match status" value="1"/>
</dbReference>
<dbReference type="Proteomes" id="UP001148018">
    <property type="component" value="Unassembled WGS sequence"/>
</dbReference>
<dbReference type="Pfam" id="PF09380">
    <property type="entry name" value="FERM_C"/>
    <property type="match status" value="1"/>
</dbReference>
<name>A0A9Q0ITU1_9TELE</name>
<gene>
    <name evidence="4" type="ORF">NHX12_022199</name>
</gene>
<dbReference type="CDD" id="cd14473">
    <property type="entry name" value="FERM_B-lobe"/>
    <property type="match status" value="1"/>
</dbReference>
<comment type="caution">
    <text evidence="4">The sequence shown here is derived from an EMBL/GenBank/DDBJ whole genome shotgun (WGS) entry which is preliminary data.</text>
</comment>
<feature type="region of interest" description="Disordered" evidence="2">
    <location>
        <begin position="544"/>
        <end position="580"/>
    </location>
</feature>
<feature type="region of interest" description="Disordered" evidence="2">
    <location>
        <begin position="437"/>
        <end position="462"/>
    </location>
</feature>
<feature type="compositionally biased region" description="Polar residues" evidence="2">
    <location>
        <begin position="569"/>
        <end position="580"/>
    </location>
</feature>
<feature type="compositionally biased region" description="Basic residues" evidence="2">
    <location>
        <begin position="500"/>
        <end position="510"/>
    </location>
</feature>
<dbReference type="SMART" id="SM01196">
    <property type="entry name" value="FERM_C"/>
    <property type="match status" value="1"/>
</dbReference>
<evidence type="ECO:0000259" key="3">
    <source>
        <dbReference type="PROSITE" id="PS50057"/>
    </source>
</evidence>
<dbReference type="InterPro" id="IPR035963">
    <property type="entry name" value="FERM_2"/>
</dbReference>
<dbReference type="Gene3D" id="1.20.80.10">
    <property type="match status" value="1"/>
</dbReference>
<protein>
    <recommendedName>
        <fullName evidence="3">FERM domain-containing protein</fullName>
    </recommendedName>
</protein>
<dbReference type="PROSITE" id="PS50057">
    <property type="entry name" value="FERM_3"/>
    <property type="match status" value="1"/>
</dbReference>
<dbReference type="PANTHER" id="PTHR12482:SF40">
    <property type="entry name" value="PROTEIN FAM135A"/>
    <property type="match status" value="1"/>
</dbReference>
<keyword evidence="5" id="KW-1185">Reference proteome</keyword>
<dbReference type="InterPro" id="IPR007751">
    <property type="entry name" value="DUF676_lipase-like"/>
</dbReference>
<proteinExistence type="inferred from homology"/>
<dbReference type="InterPro" id="IPR029071">
    <property type="entry name" value="Ubiquitin-like_domsf"/>
</dbReference>
<accession>A0A9Q0ITU1</accession>
<dbReference type="SUPFAM" id="SSF53474">
    <property type="entry name" value="alpha/beta-Hydrolases"/>
    <property type="match status" value="1"/>
</dbReference>
<evidence type="ECO:0000256" key="1">
    <source>
        <dbReference type="ARBA" id="ARBA00007949"/>
    </source>
</evidence>
<comment type="similarity">
    <text evidence="1">Belongs to the FAM135 family.</text>
</comment>
<organism evidence="4 5">
    <name type="scientific">Muraenolepis orangiensis</name>
    <name type="common">Patagonian moray cod</name>
    <dbReference type="NCBI Taxonomy" id="630683"/>
    <lineage>
        <taxon>Eukaryota</taxon>
        <taxon>Metazoa</taxon>
        <taxon>Chordata</taxon>
        <taxon>Craniata</taxon>
        <taxon>Vertebrata</taxon>
        <taxon>Euteleostomi</taxon>
        <taxon>Actinopterygii</taxon>
        <taxon>Neopterygii</taxon>
        <taxon>Teleostei</taxon>
        <taxon>Neoteleostei</taxon>
        <taxon>Acanthomorphata</taxon>
        <taxon>Zeiogadaria</taxon>
        <taxon>Gadariae</taxon>
        <taxon>Gadiformes</taxon>
        <taxon>Muraenolepidoidei</taxon>
        <taxon>Muraenolepididae</taxon>
        <taxon>Muraenolepis</taxon>
    </lineage>
</organism>